<protein>
    <submittedName>
        <fullName evidence="1">Uncharacterized protein</fullName>
    </submittedName>
</protein>
<dbReference type="RefSeq" id="WP_210760188.1">
    <property type="nucleotide sequence ID" value="NZ_CP060139.1"/>
</dbReference>
<gene>
    <name evidence="1" type="ORF">H4K34_07425</name>
</gene>
<reference evidence="1 2" key="1">
    <citation type="submission" date="2020-08" db="EMBL/GenBank/DDBJ databases">
        <title>Croceimicrobium hydrocarbonivorans gen. nov., sp. nov., a novel marine bacterium isolated from a bacterial consortium that degrades polyethylene terephthalate.</title>
        <authorList>
            <person name="Liu R."/>
        </authorList>
    </citation>
    <scope>NUCLEOTIDE SEQUENCE [LARGE SCALE GENOMIC DNA]</scope>
    <source>
        <strain evidence="1 2">A20-9</strain>
    </source>
</reference>
<proteinExistence type="predicted"/>
<sequence>MESLNSNKFNSLSAEEMMALEGGAWSKWKVIDGVEDPYGYTYYQRYNWFGLHATTDTRAEQD</sequence>
<evidence type="ECO:0000313" key="2">
    <source>
        <dbReference type="Proteomes" id="UP000516305"/>
    </source>
</evidence>
<evidence type="ECO:0000313" key="1">
    <source>
        <dbReference type="EMBL" id="QNR25662.1"/>
    </source>
</evidence>
<dbReference type="KEGG" id="chyd:H4K34_07425"/>
<dbReference type="Proteomes" id="UP000516305">
    <property type="component" value="Chromosome"/>
</dbReference>
<dbReference type="EMBL" id="CP060139">
    <property type="protein sequence ID" value="QNR25662.1"/>
    <property type="molecule type" value="Genomic_DNA"/>
</dbReference>
<keyword evidence="2" id="KW-1185">Reference proteome</keyword>
<accession>A0A7H0VIW4</accession>
<name>A0A7H0VIW4_9FLAO</name>
<organism evidence="1 2">
    <name type="scientific">Croceimicrobium hydrocarbonivorans</name>
    <dbReference type="NCBI Taxonomy" id="2761580"/>
    <lineage>
        <taxon>Bacteria</taxon>
        <taxon>Pseudomonadati</taxon>
        <taxon>Bacteroidota</taxon>
        <taxon>Flavobacteriia</taxon>
        <taxon>Flavobacteriales</taxon>
        <taxon>Owenweeksiaceae</taxon>
        <taxon>Croceimicrobium</taxon>
    </lineage>
</organism>
<dbReference type="AlphaFoldDB" id="A0A7H0VIW4"/>